<dbReference type="RefSeq" id="WP_025057638.1">
    <property type="nucleotide sequence ID" value="NZ_JAMC01000008.1"/>
</dbReference>
<feature type="domain" description="HTH luxR-type" evidence="1">
    <location>
        <begin position="205"/>
        <end position="262"/>
    </location>
</feature>
<dbReference type="Gene3D" id="3.40.50.1820">
    <property type="entry name" value="alpha/beta hydrolase"/>
    <property type="match status" value="1"/>
</dbReference>
<dbReference type="SUPFAM" id="SSF53474">
    <property type="entry name" value="alpha/beta-Hydrolases"/>
    <property type="match status" value="1"/>
</dbReference>
<dbReference type="SMART" id="SM00421">
    <property type="entry name" value="HTH_LUXR"/>
    <property type="match status" value="1"/>
</dbReference>
<dbReference type="Gene3D" id="1.10.10.10">
    <property type="entry name" value="Winged helix-like DNA-binding domain superfamily/Winged helix DNA-binding domain"/>
    <property type="match status" value="1"/>
</dbReference>
<dbReference type="Proteomes" id="UP000027734">
    <property type="component" value="Unassembled WGS sequence"/>
</dbReference>
<organism evidence="2 3">
    <name type="scientific">Sulfitobacter donghicola DSW-25 = KCTC 12864 = JCM 14565</name>
    <dbReference type="NCBI Taxonomy" id="1300350"/>
    <lineage>
        <taxon>Bacteria</taxon>
        <taxon>Pseudomonadati</taxon>
        <taxon>Pseudomonadota</taxon>
        <taxon>Alphaproteobacteria</taxon>
        <taxon>Rhodobacterales</taxon>
        <taxon>Roseobacteraceae</taxon>
        <taxon>Sulfitobacter</taxon>
    </lineage>
</organism>
<dbReference type="PANTHER" id="PTHR43798">
    <property type="entry name" value="MONOACYLGLYCEROL LIPASE"/>
    <property type="match status" value="1"/>
</dbReference>
<evidence type="ECO:0000259" key="1">
    <source>
        <dbReference type="SMART" id="SM00421"/>
    </source>
</evidence>
<evidence type="ECO:0000313" key="3">
    <source>
        <dbReference type="Proteomes" id="UP000027734"/>
    </source>
</evidence>
<proteinExistence type="predicted"/>
<comment type="caution">
    <text evidence="2">The sequence shown here is derived from an EMBL/GenBank/DDBJ whole genome shotgun (WGS) entry which is preliminary data.</text>
</comment>
<dbReference type="InterPro" id="IPR000073">
    <property type="entry name" value="AB_hydrolase_1"/>
</dbReference>
<accession>A0A073IRW9</accession>
<gene>
    <name evidence="2" type="ORF">DSW25_17000</name>
</gene>
<reference evidence="2 3" key="1">
    <citation type="submission" date="2014-01" db="EMBL/GenBank/DDBJ databases">
        <title>Sulfitobacter donghicola JCM 14565 Genome Sequencing.</title>
        <authorList>
            <person name="Lai Q."/>
            <person name="Hong Z."/>
        </authorList>
    </citation>
    <scope>NUCLEOTIDE SEQUENCE [LARGE SCALE GENOMIC DNA]</scope>
    <source>
        <strain evidence="2 3">JCM 14565</strain>
    </source>
</reference>
<dbReference type="PANTHER" id="PTHR43798:SF33">
    <property type="entry name" value="HYDROLASE, PUTATIVE (AFU_ORTHOLOGUE AFUA_2G14860)-RELATED"/>
    <property type="match status" value="1"/>
</dbReference>
<dbReference type="InterPro" id="IPR000792">
    <property type="entry name" value="Tscrpt_reg_LuxR_C"/>
</dbReference>
<dbReference type="eggNOG" id="COG2267">
    <property type="taxonomic scope" value="Bacteria"/>
</dbReference>
<dbReference type="eggNOG" id="COG2771">
    <property type="taxonomic scope" value="Bacteria"/>
</dbReference>
<keyword evidence="3" id="KW-1185">Reference proteome</keyword>
<dbReference type="GO" id="GO:0016020">
    <property type="term" value="C:membrane"/>
    <property type="evidence" value="ECO:0007669"/>
    <property type="project" value="TreeGrafter"/>
</dbReference>
<dbReference type="InterPro" id="IPR050266">
    <property type="entry name" value="AB_hydrolase_sf"/>
</dbReference>
<evidence type="ECO:0000313" key="2">
    <source>
        <dbReference type="EMBL" id="KEJ88142.1"/>
    </source>
</evidence>
<sequence>MNTPTDPTEPPSPNRTGELIESIYRIALEPQTYDSFMGHWDEFILGQISKLNTLQAEADTLDAAFDNAEITKHFSIAMQLLEQAGRPEPETEAPTARRNIPQLVFDRSGLLVWHNNAARSVFDIKPSATLDNFDLSDTHRKQLISLFAGKMLARTLLVRISPSEGGKPLPMAFQLSASSHNEQLFTGTQVRQTWPEKTGKLLENGFGLSASEIDICELLIQGQSLAEIAETRESALGTVRTQMKKILSKTDSSGQVELVNLLHSTMRLAEQEATTSVPAAKIPDRVLNIHLKDRLMPVETFGDPNGTPVIFFHGMLDGNMMTKELRTLLHDRGFHLLSPVRPSFGTAQPDNSGPIGSAPARFAHDIGTLMKEIGAKRPIFLGHMAGAVYAYAAAAELGDQVRGLLSVSGGIPITSASQFASMSVRQRVVALTARYTPRILPFVIRAGINQLDNDGERQFLNSLYQNSPFDMRTLADLEIRDIVLSGYHFTIAQGHRAFEIDSYHVVRDWSPILSESHHQIELLHGVGDPVVSIASVEAFKDRLSNRARLTTFDDTGQLVLYEKPKEVVAALERLREL</sequence>
<dbReference type="Pfam" id="PF12697">
    <property type="entry name" value="Abhydrolase_6"/>
    <property type="match status" value="1"/>
</dbReference>
<dbReference type="GO" id="GO:0003677">
    <property type="term" value="F:DNA binding"/>
    <property type="evidence" value="ECO:0007669"/>
    <property type="project" value="InterPro"/>
</dbReference>
<dbReference type="InterPro" id="IPR036388">
    <property type="entry name" value="WH-like_DNA-bd_sf"/>
</dbReference>
<dbReference type="SUPFAM" id="SSF46894">
    <property type="entry name" value="C-terminal effector domain of the bipartite response regulators"/>
    <property type="match status" value="1"/>
</dbReference>
<dbReference type="OrthoDB" id="8107794at2"/>
<dbReference type="InterPro" id="IPR029058">
    <property type="entry name" value="AB_hydrolase_fold"/>
</dbReference>
<dbReference type="InterPro" id="IPR016032">
    <property type="entry name" value="Sig_transdc_resp-reg_C-effctor"/>
</dbReference>
<dbReference type="AlphaFoldDB" id="A0A073IRW9"/>
<name>A0A073IRW9_9RHOB</name>
<dbReference type="STRING" id="1300350.Z948_115"/>
<protein>
    <recommendedName>
        <fullName evidence="1">HTH luxR-type domain-containing protein</fullName>
    </recommendedName>
</protein>
<dbReference type="GO" id="GO:0006355">
    <property type="term" value="P:regulation of DNA-templated transcription"/>
    <property type="evidence" value="ECO:0007669"/>
    <property type="project" value="InterPro"/>
</dbReference>
<dbReference type="EMBL" id="JAMC01000008">
    <property type="protein sequence ID" value="KEJ88142.1"/>
    <property type="molecule type" value="Genomic_DNA"/>
</dbReference>